<dbReference type="GO" id="GO:0032259">
    <property type="term" value="P:methylation"/>
    <property type="evidence" value="ECO:0007669"/>
    <property type="project" value="UniProtKB-KW"/>
</dbReference>
<dbReference type="PANTHER" id="PTHR45036">
    <property type="entry name" value="METHYLTRANSFERASE LIKE 7B"/>
    <property type="match status" value="1"/>
</dbReference>
<proteinExistence type="predicted"/>
<dbReference type="EMBL" id="JBHUMZ010000048">
    <property type="protein sequence ID" value="MFD2639875.1"/>
    <property type="molecule type" value="Genomic_DNA"/>
</dbReference>
<reference evidence="4" key="1">
    <citation type="journal article" date="2019" name="Int. J. Syst. Evol. Microbiol.">
        <title>The Global Catalogue of Microorganisms (GCM) 10K type strain sequencing project: providing services to taxonomists for standard genome sequencing and annotation.</title>
        <authorList>
            <consortium name="The Broad Institute Genomics Platform"/>
            <consortium name="The Broad Institute Genome Sequencing Center for Infectious Disease"/>
            <person name="Wu L."/>
            <person name="Ma J."/>
        </authorList>
    </citation>
    <scope>NUCLEOTIDE SEQUENCE [LARGE SCALE GENOMIC DNA]</scope>
    <source>
        <strain evidence="4">TISTR 1571</strain>
    </source>
</reference>
<dbReference type="PANTHER" id="PTHR45036:SF1">
    <property type="entry name" value="METHYLTRANSFERASE LIKE 7A"/>
    <property type="match status" value="1"/>
</dbReference>
<protein>
    <submittedName>
        <fullName evidence="3">Class I SAM-dependent methyltransferase</fullName>
        <ecNumber evidence="3">2.1.1.-</ecNumber>
    </submittedName>
</protein>
<feature type="coiled-coil region" evidence="1">
    <location>
        <begin position="71"/>
        <end position="98"/>
    </location>
</feature>
<dbReference type="RefSeq" id="WP_377329916.1">
    <property type="nucleotide sequence ID" value="NZ_JBHUMZ010000048.1"/>
</dbReference>
<feature type="domain" description="Methyltransferase type 11" evidence="2">
    <location>
        <begin position="42"/>
        <end position="136"/>
    </location>
</feature>
<sequence length="201" mass="23274">MADTEQIKKRFDRISSKFEVMDHLVKEDWRKELLKGVNGRILEVGVGIGTNFKYYPKEAEVVGIDFSSKMLDRAREKVDEAACEIELYEMDVENLEFNDDSFDYIVSTCVFCSVPHPVKGLKELRRVVKPEGKIVMLEHMRSENEFIGKVLDFFNPVSVNLIGVNVNRKTISNIYQANLEVEKQEYLMTSVMRRLILSPNK</sequence>
<keyword evidence="3" id="KW-0808">Transferase</keyword>
<dbReference type="GO" id="GO:0008168">
    <property type="term" value="F:methyltransferase activity"/>
    <property type="evidence" value="ECO:0007669"/>
    <property type="project" value="UniProtKB-KW"/>
</dbReference>
<dbReference type="Proteomes" id="UP001597452">
    <property type="component" value="Unassembled WGS sequence"/>
</dbReference>
<dbReference type="CDD" id="cd02440">
    <property type="entry name" value="AdoMet_MTases"/>
    <property type="match status" value="1"/>
</dbReference>
<name>A0ABW5QDL6_9BACI</name>
<dbReference type="InterPro" id="IPR052356">
    <property type="entry name" value="Thiol_S-MT"/>
</dbReference>
<evidence type="ECO:0000259" key="2">
    <source>
        <dbReference type="Pfam" id="PF08241"/>
    </source>
</evidence>
<organism evidence="3 4">
    <name type="scientific">Piscibacillus salipiscarius</name>
    <dbReference type="NCBI Taxonomy" id="299480"/>
    <lineage>
        <taxon>Bacteria</taxon>
        <taxon>Bacillati</taxon>
        <taxon>Bacillota</taxon>
        <taxon>Bacilli</taxon>
        <taxon>Bacillales</taxon>
        <taxon>Bacillaceae</taxon>
        <taxon>Piscibacillus</taxon>
    </lineage>
</organism>
<dbReference type="InterPro" id="IPR029063">
    <property type="entry name" value="SAM-dependent_MTases_sf"/>
</dbReference>
<keyword evidence="4" id="KW-1185">Reference proteome</keyword>
<dbReference type="SUPFAM" id="SSF53335">
    <property type="entry name" value="S-adenosyl-L-methionine-dependent methyltransferases"/>
    <property type="match status" value="1"/>
</dbReference>
<evidence type="ECO:0000256" key="1">
    <source>
        <dbReference type="SAM" id="Coils"/>
    </source>
</evidence>
<keyword evidence="3" id="KW-0489">Methyltransferase</keyword>
<comment type="caution">
    <text evidence="3">The sequence shown here is derived from an EMBL/GenBank/DDBJ whole genome shotgun (WGS) entry which is preliminary data.</text>
</comment>
<evidence type="ECO:0000313" key="4">
    <source>
        <dbReference type="Proteomes" id="UP001597452"/>
    </source>
</evidence>
<accession>A0ABW5QDL6</accession>
<dbReference type="Gene3D" id="3.40.50.150">
    <property type="entry name" value="Vaccinia Virus protein VP39"/>
    <property type="match status" value="1"/>
</dbReference>
<evidence type="ECO:0000313" key="3">
    <source>
        <dbReference type="EMBL" id="MFD2639875.1"/>
    </source>
</evidence>
<gene>
    <name evidence="3" type="ORF">ACFSW4_13485</name>
</gene>
<dbReference type="InterPro" id="IPR013216">
    <property type="entry name" value="Methyltransf_11"/>
</dbReference>
<dbReference type="EC" id="2.1.1.-" evidence="3"/>
<dbReference type="Pfam" id="PF08241">
    <property type="entry name" value="Methyltransf_11"/>
    <property type="match status" value="1"/>
</dbReference>
<keyword evidence="1" id="KW-0175">Coiled coil</keyword>